<dbReference type="Proteomes" id="UP000419144">
    <property type="component" value="Unassembled WGS sequence"/>
</dbReference>
<dbReference type="AlphaFoldDB" id="A0A640KP30"/>
<proteinExistence type="predicted"/>
<dbReference type="VEuPathDB" id="TriTrypDB:LtaPh_3101401"/>
<name>A0A640KP30_LEITA</name>
<evidence type="ECO:0000313" key="2">
    <source>
        <dbReference type="Proteomes" id="UP000419144"/>
    </source>
</evidence>
<evidence type="ECO:0000313" key="1">
    <source>
        <dbReference type="EMBL" id="GET91001.1"/>
    </source>
</evidence>
<accession>A0A640KP30</accession>
<dbReference type="EMBL" id="BLBS01000044">
    <property type="protein sequence ID" value="GET91001.1"/>
    <property type="molecule type" value="Genomic_DNA"/>
</dbReference>
<gene>
    <name evidence="1" type="ORF">LtaPh_3101401</name>
</gene>
<sequence length="102" mass="11486">MRKLRRGCRLGPYLCRNAPSLANGGELAGLHVFQVRHRIRPQPGPEHHEGNEKFPWVYTKLVEPLTPRQSAVVLDALPVLLQRVEQIKSVFTLLVATHGVYG</sequence>
<comment type="caution">
    <text evidence="1">The sequence shown here is derived from an EMBL/GenBank/DDBJ whole genome shotgun (WGS) entry which is preliminary data.</text>
</comment>
<protein>
    <submittedName>
        <fullName evidence="1">Uncharacterized protein</fullName>
    </submittedName>
</protein>
<organism evidence="1 2">
    <name type="scientific">Leishmania tarentolae</name>
    <name type="common">Sauroleishmania tarentolae</name>
    <dbReference type="NCBI Taxonomy" id="5689"/>
    <lineage>
        <taxon>Eukaryota</taxon>
        <taxon>Discoba</taxon>
        <taxon>Euglenozoa</taxon>
        <taxon>Kinetoplastea</taxon>
        <taxon>Metakinetoplastina</taxon>
        <taxon>Trypanosomatida</taxon>
        <taxon>Trypanosomatidae</taxon>
        <taxon>Leishmaniinae</taxon>
        <taxon>Leishmania</taxon>
        <taxon>lizard Leishmania</taxon>
    </lineage>
</organism>
<reference evidence="1" key="1">
    <citation type="submission" date="2019-11" db="EMBL/GenBank/DDBJ databases">
        <title>Leishmania tarentolae CDS.</title>
        <authorList>
            <person name="Goto Y."/>
            <person name="Yamagishi J."/>
        </authorList>
    </citation>
    <scope>NUCLEOTIDE SEQUENCE [LARGE SCALE GENOMIC DNA]</scope>
    <source>
        <strain evidence="1">Parrot Tar II</strain>
    </source>
</reference>
<keyword evidence="2" id="KW-1185">Reference proteome</keyword>